<dbReference type="InterPro" id="IPR001387">
    <property type="entry name" value="Cro/C1-type_HTH"/>
</dbReference>
<sequence>MPSRTSSGQGRAERVRQLTSLCERFITDRSLVCVIGSTQLRKIQPISLARVARYAPDWRHITEERCTVTEGQSTQGNSTSSVLGRRLGDELMSLRTRAGLTQTHAAKALSASTGKVAKMEGGWVPIRDPDIRALCELYGASDAEIVGPLLELARIDRERRKAKGWWNDVTLTKTMREYVPLENAATTVKTWQVSLIPGLLQTPDYMRSLRREWVPGDHPDQVEAFGTSRAARQQRLSEDEPLCLWAVVSEAALRAPEAEPAMLRKQLTSLLDWSERPNITIQVLPFGAGMSRALAGSFNILSFAEPGAMDVVFLELAFSTTWVEGGEGAAQHVRLFEETARGALPEAESRAFIGALIKGL</sequence>
<keyword evidence="3" id="KW-1185">Reference proteome</keyword>
<organism evidence="2 3">
    <name type="scientific">Streptomyces malaysiensis</name>
    <dbReference type="NCBI Taxonomy" id="92644"/>
    <lineage>
        <taxon>Bacteria</taxon>
        <taxon>Bacillati</taxon>
        <taxon>Actinomycetota</taxon>
        <taxon>Actinomycetes</taxon>
        <taxon>Kitasatosporales</taxon>
        <taxon>Streptomycetaceae</taxon>
        <taxon>Streptomyces</taxon>
        <taxon>Streptomyces violaceusniger group</taxon>
    </lineage>
</organism>
<proteinExistence type="predicted"/>
<dbReference type="Pfam" id="PF13560">
    <property type="entry name" value="HTH_31"/>
    <property type="match status" value="1"/>
</dbReference>
<dbReference type="InterPro" id="IPR043917">
    <property type="entry name" value="DUF5753"/>
</dbReference>
<dbReference type="EMBL" id="CP065050">
    <property type="protein sequence ID" value="QPI58675.1"/>
    <property type="molecule type" value="Genomic_DNA"/>
</dbReference>
<dbReference type="Gene3D" id="1.10.260.40">
    <property type="entry name" value="lambda repressor-like DNA-binding domains"/>
    <property type="match status" value="1"/>
</dbReference>
<gene>
    <name evidence="2" type="ORF">I1A49_30580</name>
</gene>
<accession>A0ABX6WB72</accession>
<dbReference type="SMART" id="SM00530">
    <property type="entry name" value="HTH_XRE"/>
    <property type="match status" value="1"/>
</dbReference>
<protein>
    <submittedName>
        <fullName evidence="2">Helix-turn-helix domain-containing protein</fullName>
    </submittedName>
</protein>
<dbReference type="InterPro" id="IPR010982">
    <property type="entry name" value="Lambda_DNA-bd_dom_sf"/>
</dbReference>
<evidence type="ECO:0000259" key="1">
    <source>
        <dbReference type="SMART" id="SM00530"/>
    </source>
</evidence>
<name>A0ABX6WB72_STRMQ</name>
<feature type="domain" description="HTH cro/C1-type" evidence="1">
    <location>
        <begin position="90"/>
        <end position="145"/>
    </location>
</feature>
<dbReference type="SUPFAM" id="SSF47413">
    <property type="entry name" value="lambda repressor-like DNA-binding domains"/>
    <property type="match status" value="1"/>
</dbReference>
<evidence type="ECO:0000313" key="3">
    <source>
        <dbReference type="Proteomes" id="UP000663421"/>
    </source>
</evidence>
<dbReference type="Proteomes" id="UP000663421">
    <property type="component" value="Chromosome"/>
</dbReference>
<dbReference type="Pfam" id="PF19054">
    <property type="entry name" value="DUF5753"/>
    <property type="match status" value="1"/>
</dbReference>
<reference evidence="2 3" key="1">
    <citation type="submission" date="2020-11" db="EMBL/GenBank/DDBJ databases">
        <title>Complete genome sequence unveiled secondary metabolic potentials in Streptomyces solisilvae HNM0141.</title>
        <authorList>
            <person name="Huang X."/>
        </authorList>
    </citation>
    <scope>NUCLEOTIDE SEQUENCE [LARGE SCALE GENOMIC DNA]</scope>
    <source>
        <strain evidence="2 3">HNM0141</strain>
    </source>
</reference>
<evidence type="ECO:0000313" key="2">
    <source>
        <dbReference type="EMBL" id="QPI58675.1"/>
    </source>
</evidence>